<evidence type="ECO:0000313" key="1">
    <source>
        <dbReference type="EMBL" id="OCU00890.1"/>
    </source>
</evidence>
<sequence>MVNIHQFPNVPKQIQFNIFPAVPYVPLYLPFPLYSSLPITVCIRQCYVQGLCYYWYKSSIHRAIGPYFDCSNIFGGSNVDKMWVTTFCKSLVNHGDGEIPLSKTNNYQTW</sequence>
<accession>A0A974DZ90</accession>
<dbReference type="EMBL" id="CM004466">
    <property type="protein sequence ID" value="OCU00890.1"/>
    <property type="molecule type" value="Genomic_DNA"/>
</dbReference>
<organism evidence="1 2">
    <name type="scientific">Xenopus laevis</name>
    <name type="common">African clawed frog</name>
    <dbReference type="NCBI Taxonomy" id="8355"/>
    <lineage>
        <taxon>Eukaryota</taxon>
        <taxon>Metazoa</taxon>
        <taxon>Chordata</taxon>
        <taxon>Craniata</taxon>
        <taxon>Vertebrata</taxon>
        <taxon>Euteleostomi</taxon>
        <taxon>Amphibia</taxon>
        <taxon>Batrachia</taxon>
        <taxon>Anura</taxon>
        <taxon>Pipoidea</taxon>
        <taxon>Pipidae</taxon>
        <taxon>Xenopodinae</taxon>
        <taxon>Xenopus</taxon>
        <taxon>Xenopus</taxon>
    </lineage>
</organism>
<proteinExistence type="predicted"/>
<reference evidence="2" key="1">
    <citation type="journal article" date="2016" name="Nature">
        <title>Genome evolution in the allotetraploid frog Xenopus laevis.</title>
        <authorList>
            <person name="Session A.M."/>
            <person name="Uno Y."/>
            <person name="Kwon T."/>
            <person name="Chapman J.A."/>
            <person name="Toyoda A."/>
            <person name="Takahashi S."/>
            <person name="Fukui A."/>
            <person name="Hikosaka A."/>
            <person name="Suzuki A."/>
            <person name="Kondo M."/>
            <person name="van Heeringen S.J."/>
            <person name="Quigley I."/>
            <person name="Heinz S."/>
            <person name="Ogino H."/>
            <person name="Ochi H."/>
            <person name="Hellsten U."/>
            <person name="Lyons J.B."/>
            <person name="Simakov O."/>
            <person name="Putnam N."/>
            <person name="Stites J."/>
            <person name="Kuroki Y."/>
            <person name="Tanaka T."/>
            <person name="Michiue T."/>
            <person name="Watanabe M."/>
            <person name="Bogdanovic O."/>
            <person name="Lister R."/>
            <person name="Georgiou G."/>
            <person name="Paranjpe S.S."/>
            <person name="van Kruijsbergen I."/>
            <person name="Shu S."/>
            <person name="Carlson J."/>
            <person name="Kinoshita T."/>
            <person name="Ohta Y."/>
            <person name="Mawaribuchi S."/>
            <person name="Jenkins J."/>
            <person name="Grimwood J."/>
            <person name="Schmutz J."/>
            <person name="Mitros T."/>
            <person name="Mozaffari S.V."/>
            <person name="Suzuki Y."/>
            <person name="Haramoto Y."/>
            <person name="Yamamoto T.S."/>
            <person name="Takagi C."/>
            <person name="Heald R."/>
            <person name="Miller K."/>
            <person name="Haudenschild C."/>
            <person name="Kitzman J."/>
            <person name="Nakayama T."/>
            <person name="Izutsu Y."/>
            <person name="Robert J."/>
            <person name="Fortriede J."/>
            <person name="Burns K."/>
            <person name="Lotay V."/>
            <person name="Karimi K."/>
            <person name="Yasuoka Y."/>
            <person name="Dichmann D.S."/>
            <person name="Flajnik M.F."/>
            <person name="Houston D.W."/>
            <person name="Shendure J."/>
            <person name="DuPasquier L."/>
            <person name="Vize P.D."/>
            <person name="Zorn A.M."/>
            <person name="Ito M."/>
            <person name="Marcotte E.M."/>
            <person name="Wallingford J.B."/>
            <person name="Ito Y."/>
            <person name="Asashima M."/>
            <person name="Ueno N."/>
            <person name="Matsuda Y."/>
            <person name="Veenstra G.J."/>
            <person name="Fujiyama A."/>
            <person name="Harland R.M."/>
            <person name="Taira M."/>
            <person name="Rokhsar D.S."/>
        </authorList>
    </citation>
    <scope>NUCLEOTIDE SEQUENCE [LARGE SCALE GENOMIC DNA]</scope>
    <source>
        <strain evidence="2">J</strain>
    </source>
</reference>
<protein>
    <submittedName>
        <fullName evidence="1">Uncharacterized protein</fullName>
    </submittedName>
</protein>
<gene>
    <name evidence="1" type="ORF">XELAEV_18006668mg</name>
</gene>
<name>A0A974DZ90_XENLA</name>
<evidence type="ECO:0000313" key="2">
    <source>
        <dbReference type="Proteomes" id="UP000694892"/>
    </source>
</evidence>
<dbReference type="AlphaFoldDB" id="A0A974DZ90"/>
<dbReference type="Proteomes" id="UP000694892">
    <property type="component" value="Chromosome 1L"/>
</dbReference>